<keyword evidence="3" id="KW-1185">Reference proteome</keyword>
<accession>A0A8J7HU29</accession>
<comment type="caution">
    <text evidence="2">The sequence shown here is derived from an EMBL/GenBank/DDBJ whole genome shotgun (WGS) entry which is preliminary data.</text>
</comment>
<feature type="domain" description="HD-GYP" evidence="1">
    <location>
        <begin position="234"/>
        <end position="435"/>
    </location>
</feature>
<evidence type="ECO:0000259" key="1">
    <source>
        <dbReference type="PROSITE" id="PS51832"/>
    </source>
</evidence>
<dbReference type="AlphaFoldDB" id="A0A8J7HU29"/>
<dbReference type="Proteomes" id="UP000632766">
    <property type="component" value="Unassembled WGS sequence"/>
</dbReference>
<evidence type="ECO:0000313" key="3">
    <source>
        <dbReference type="Proteomes" id="UP000632766"/>
    </source>
</evidence>
<dbReference type="Gene3D" id="1.10.3210.10">
    <property type="entry name" value="Hypothetical protein af1432"/>
    <property type="match status" value="1"/>
</dbReference>
<dbReference type="Pfam" id="PF17150">
    <property type="entry name" value="CHASE6_C"/>
    <property type="match status" value="1"/>
</dbReference>
<dbReference type="InterPro" id="IPR019278">
    <property type="entry name" value="DICT_dom"/>
</dbReference>
<evidence type="ECO:0000313" key="2">
    <source>
        <dbReference type="EMBL" id="MBH8562469.1"/>
    </source>
</evidence>
<gene>
    <name evidence="2" type="ORF">I8748_09825</name>
</gene>
<dbReference type="InterPro" id="IPR037522">
    <property type="entry name" value="HD_GYP_dom"/>
</dbReference>
<dbReference type="Pfam" id="PF10069">
    <property type="entry name" value="DICT"/>
    <property type="match status" value="1"/>
</dbReference>
<dbReference type="InterPro" id="IPR052020">
    <property type="entry name" value="Cyclic_di-GMP/3'3'-cGAMP_PDE"/>
</dbReference>
<dbReference type="PANTHER" id="PTHR45228">
    <property type="entry name" value="CYCLIC DI-GMP PHOSPHODIESTERASE TM_0186-RELATED"/>
    <property type="match status" value="1"/>
</dbReference>
<protein>
    <submittedName>
        <fullName evidence="2">Metal-dependent phosphohydrolase</fullName>
    </submittedName>
</protein>
<dbReference type="RefSeq" id="WP_198124386.1">
    <property type="nucleotide sequence ID" value="NZ_JAECZC010000013.1"/>
</dbReference>
<dbReference type="EMBL" id="JAECZC010000013">
    <property type="protein sequence ID" value="MBH8562469.1"/>
    <property type="molecule type" value="Genomic_DNA"/>
</dbReference>
<organism evidence="2 3">
    <name type="scientific">Amazonocrinis nigriterrae CENA67</name>
    <dbReference type="NCBI Taxonomy" id="2794033"/>
    <lineage>
        <taxon>Bacteria</taxon>
        <taxon>Bacillati</taxon>
        <taxon>Cyanobacteriota</taxon>
        <taxon>Cyanophyceae</taxon>
        <taxon>Nostocales</taxon>
        <taxon>Nostocaceae</taxon>
        <taxon>Amazonocrinis</taxon>
        <taxon>Amazonocrinis nigriterrae</taxon>
    </lineage>
</organism>
<dbReference type="InterPro" id="IPR033415">
    <property type="entry name" value="CHASE6_C"/>
</dbReference>
<name>A0A8J7HU29_9NOST</name>
<sequence length="466" mass="51925">MLEGSILEQLKTAHRHSNRPIRFGVYYKNTLVSLCHALEDHILTDDGNPLVITAFQRGKWYLQEAERYADIAKCSQEIVILASPDTGFAEHPTSLLPNVDLVALDAGDPVAQEWHLIILSPNYTAMVLCQELSEADYGVGGLPASDVERKFYGLWTFEPELVKETAELAIAHIQQYNPELATKLLAYKESIKPSLSTPEELSAVVSRVVDYLQTGQENLSIPTVPRQQALDRNLVSNEIQAFLRMAQLMDMADINNPMAAAEVVALSEAMGQLLELPAWQIKRLRLAGLLHRIDPLQKAESVLTPGTSNRYEEEAPSVPLSCPLVPGAQVLRTMPRLRAVAQIITHQSEWWNGTGQPANLAGDEIPLESRILALLADFQWRVNQKKTSNQSREEIFAQALDECRQLQSIRFDPKLVDALTLLVMGLQQGLDLPLMSAKVSTGMWLLDSRWDSHSKTSEEIGSYTNS</sequence>
<dbReference type="PROSITE" id="PS51832">
    <property type="entry name" value="HD_GYP"/>
    <property type="match status" value="1"/>
</dbReference>
<dbReference type="Pfam" id="PF13487">
    <property type="entry name" value="HD_5"/>
    <property type="match status" value="1"/>
</dbReference>
<reference evidence="2 3" key="1">
    <citation type="journal article" date="2021" name="Int. J. Syst. Evol. Microbiol.">
        <title>Amazonocrinis nigriterrae gen. nov., sp. nov., Atlanticothrix silvestris gen. nov., sp. nov. and Dendronalium phyllosphericum gen. nov., sp. nov., nostocacean cyanobacteria from Brazilian environments.</title>
        <authorList>
            <person name="Alvarenga D.O."/>
            <person name="Andreote A.P.D."/>
            <person name="Branco L.H.Z."/>
            <person name="Delbaje E."/>
            <person name="Cruz R.B."/>
            <person name="Varani A.M."/>
            <person name="Fiore M.F."/>
        </authorList>
    </citation>
    <scope>NUCLEOTIDE SEQUENCE [LARGE SCALE GENOMIC DNA]</scope>
    <source>
        <strain evidence="2 3">CENA67</strain>
    </source>
</reference>
<proteinExistence type="predicted"/>
<dbReference type="PANTHER" id="PTHR45228:SF1">
    <property type="entry name" value="CYCLIC DI-GMP PHOSPHODIESTERASE TM_0186"/>
    <property type="match status" value="1"/>
</dbReference>